<name>A0ACC2UXE8_9TREE</name>
<dbReference type="Proteomes" id="UP001241377">
    <property type="component" value="Unassembled WGS sequence"/>
</dbReference>
<proteinExistence type="predicted"/>
<reference evidence="1" key="1">
    <citation type="submission" date="2023-04" db="EMBL/GenBank/DDBJ databases">
        <title>Draft Genome sequencing of Naganishia species isolated from polar environments using Oxford Nanopore Technology.</title>
        <authorList>
            <person name="Leo P."/>
            <person name="Venkateswaran K."/>
        </authorList>
    </citation>
    <scope>NUCLEOTIDE SEQUENCE</scope>
    <source>
        <strain evidence="1">MNA-CCFEE 5261</strain>
    </source>
</reference>
<comment type="caution">
    <text evidence="1">The sequence shown here is derived from an EMBL/GenBank/DDBJ whole genome shotgun (WGS) entry which is preliminary data.</text>
</comment>
<evidence type="ECO:0000313" key="2">
    <source>
        <dbReference type="Proteomes" id="UP001241377"/>
    </source>
</evidence>
<keyword evidence="2" id="KW-1185">Reference proteome</keyword>
<evidence type="ECO:0000313" key="1">
    <source>
        <dbReference type="EMBL" id="KAJ9091452.1"/>
    </source>
</evidence>
<protein>
    <submittedName>
        <fullName evidence="1">Uncharacterized protein</fullName>
    </submittedName>
</protein>
<organism evidence="1 2">
    <name type="scientific">Naganishia cerealis</name>
    <dbReference type="NCBI Taxonomy" id="610337"/>
    <lineage>
        <taxon>Eukaryota</taxon>
        <taxon>Fungi</taxon>
        <taxon>Dikarya</taxon>
        <taxon>Basidiomycota</taxon>
        <taxon>Agaricomycotina</taxon>
        <taxon>Tremellomycetes</taxon>
        <taxon>Filobasidiales</taxon>
        <taxon>Filobasidiaceae</taxon>
        <taxon>Naganishia</taxon>
    </lineage>
</organism>
<dbReference type="EMBL" id="JASBWR010000149">
    <property type="protein sequence ID" value="KAJ9091452.1"/>
    <property type="molecule type" value="Genomic_DNA"/>
</dbReference>
<accession>A0ACC2UXE8</accession>
<sequence>MHQLADLSSYLSTSSTHSSSSPFAALFVHPSHALTPAEQTAIYGGAFAVHDPPLRPMPGKAYADGRNEAYEEFADGLEALVKDKMASLDDVPDTAGLKEEYQSLLETSTIFRQTDDHVNFSLMDPTSSTAAAPSLETMLHRTRTLLTTLQARQEKARAAVEGLRIGFDWGMRIDPTWSAQAEAEAQARKAQADGEDEDEDEDEDEEDGEGDEDADEDDDDEMEEVVPAAVGGTATLSRPAETNMSNTTVTKPPDSAGAQSQVISLLDDDEDDDLFGENDSPGTAGGGSAAVGAGTGSIQAVPVEDDDEDEEMDQVA</sequence>
<gene>
    <name evidence="1" type="ORF">QFC19_009094</name>
</gene>